<dbReference type="AlphaFoldDB" id="A0A5E7NC92"/>
<evidence type="ECO:0000313" key="2">
    <source>
        <dbReference type="EMBL" id="VVP34140.1"/>
    </source>
</evidence>
<accession>A0A5E7NC92</accession>
<evidence type="ECO:0000313" key="3">
    <source>
        <dbReference type="Proteomes" id="UP000375525"/>
    </source>
</evidence>
<sequence>MSDEKVSPVPTVIISIASFLTAVVVIAFIILFSVKGVSDLKLNEIGDSLAGPAGLLAFIWLLTTVMLQNHEMASLRKSSQTQASSLDISAQIQLATHLRALQDDYLDYILQRNKHCETELARFFTNHGDYVDPEGLARNKYEAVPWLVSEFMRNDIKYTGEISELVAGNMLDKFEYNAYLTVDVLHSAMREVADVVNILRGFAKKANMVDEQKAWESSLKLSWYEKRCKMVAKVYSESRLVIAKGGIANEFVTTFLKAYSADPVEEILWSSI</sequence>
<dbReference type="Proteomes" id="UP000375525">
    <property type="component" value="Unassembled WGS sequence"/>
</dbReference>
<evidence type="ECO:0000256" key="1">
    <source>
        <dbReference type="SAM" id="Phobius"/>
    </source>
</evidence>
<dbReference type="OrthoDB" id="7408523at2"/>
<name>A0A5E7NC92_PSEFL</name>
<protein>
    <submittedName>
        <fullName evidence="2">Uncharacterized protein</fullName>
    </submittedName>
</protein>
<gene>
    <name evidence="2" type="ORF">PS880_04493</name>
</gene>
<organism evidence="2 3">
    <name type="scientific">Pseudomonas fluorescens</name>
    <dbReference type="NCBI Taxonomy" id="294"/>
    <lineage>
        <taxon>Bacteria</taxon>
        <taxon>Pseudomonadati</taxon>
        <taxon>Pseudomonadota</taxon>
        <taxon>Gammaproteobacteria</taxon>
        <taxon>Pseudomonadales</taxon>
        <taxon>Pseudomonadaceae</taxon>
        <taxon>Pseudomonas</taxon>
    </lineage>
</organism>
<feature type="transmembrane region" description="Helical" evidence="1">
    <location>
        <begin position="49"/>
        <end position="67"/>
    </location>
</feature>
<keyword evidence="1" id="KW-0472">Membrane</keyword>
<feature type="transmembrane region" description="Helical" evidence="1">
    <location>
        <begin position="12"/>
        <end position="34"/>
    </location>
</feature>
<keyword evidence="1" id="KW-0812">Transmembrane</keyword>
<proteinExistence type="predicted"/>
<dbReference type="EMBL" id="CABVIH010000024">
    <property type="protein sequence ID" value="VVP34140.1"/>
    <property type="molecule type" value="Genomic_DNA"/>
</dbReference>
<keyword evidence="1" id="KW-1133">Transmembrane helix</keyword>
<dbReference type="RefSeq" id="WP_150781535.1">
    <property type="nucleotide sequence ID" value="NZ_CABVIH010000024.1"/>
</dbReference>
<reference evidence="2 3" key="1">
    <citation type="submission" date="2019-09" db="EMBL/GenBank/DDBJ databases">
        <authorList>
            <person name="Chandra G."/>
            <person name="Truman W A."/>
        </authorList>
    </citation>
    <scope>NUCLEOTIDE SEQUENCE [LARGE SCALE GENOMIC DNA]</scope>
    <source>
        <strain evidence="2">PS880</strain>
    </source>
</reference>